<evidence type="ECO:0000256" key="5">
    <source>
        <dbReference type="ARBA" id="ARBA00022917"/>
    </source>
</evidence>
<organism evidence="9 10">
    <name type="scientific">Myriangium duriaei CBS 260.36</name>
    <dbReference type="NCBI Taxonomy" id="1168546"/>
    <lineage>
        <taxon>Eukaryota</taxon>
        <taxon>Fungi</taxon>
        <taxon>Dikarya</taxon>
        <taxon>Ascomycota</taxon>
        <taxon>Pezizomycotina</taxon>
        <taxon>Dothideomycetes</taxon>
        <taxon>Dothideomycetidae</taxon>
        <taxon>Myriangiales</taxon>
        <taxon>Myriangiaceae</taxon>
        <taxon>Myriangium</taxon>
    </lineage>
</organism>
<dbReference type="Gene3D" id="3.90.1300.10">
    <property type="entry name" value="Amidase signature (AS) domain"/>
    <property type="match status" value="1"/>
</dbReference>
<dbReference type="EMBL" id="ML996084">
    <property type="protein sequence ID" value="KAF2153780.1"/>
    <property type="molecule type" value="Genomic_DNA"/>
</dbReference>
<name>A0A9P4MGM2_9PEZI</name>
<feature type="active site" description="Charge relay system" evidence="7">
    <location>
        <position position="56"/>
    </location>
</feature>
<dbReference type="InterPro" id="IPR020556">
    <property type="entry name" value="Amidase_CS"/>
</dbReference>
<protein>
    <recommendedName>
        <fullName evidence="7">Glutamyl-tRNA(Gln) amidotransferase subunit A, mitochondrial</fullName>
        <shortName evidence="7">Glu-AdT subunit A</shortName>
        <ecNumber evidence="7">6.3.5.7</ecNumber>
    </recommendedName>
</protein>
<dbReference type="GO" id="GO:0005524">
    <property type="term" value="F:ATP binding"/>
    <property type="evidence" value="ECO:0007669"/>
    <property type="project" value="UniProtKB-KW"/>
</dbReference>
<keyword evidence="2 7" id="KW-0436">Ligase</keyword>
<keyword evidence="7" id="KW-0496">Mitochondrion</keyword>
<feature type="active site" description="Acyl-ester intermediate" evidence="7">
    <location>
        <position position="164"/>
    </location>
</feature>
<proteinExistence type="inferred from homology"/>
<evidence type="ECO:0000256" key="1">
    <source>
        <dbReference type="ARBA" id="ARBA00008069"/>
    </source>
</evidence>
<dbReference type="GO" id="GO:0030956">
    <property type="term" value="C:glutamyl-tRNA(Gln) amidotransferase complex"/>
    <property type="evidence" value="ECO:0007669"/>
    <property type="project" value="UniProtKB-UniRule"/>
</dbReference>
<evidence type="ECO:0000256" key="7">
    <source>
        <dbReference type="HAMAP-Rule" id="MF_03150"/>
    </source>
</evidence>
<evidence type="ECO:0000256" key="4">
    <source>
        <dbReference type="ARBA" id="ARBA00022840"/>
    </source>
</evidence>
<dbReference type="OrthoDB" id="421993at2759"/>
<evidence type="ECO:0000313" key="10">
    <source>
        <dbReference type="Proteomes" id="UP000799439"/>
    </source>
</evidence>
<accession>A0A9P4MGM2</accession>
<dbReference type="InterPro" id="IPR036928">
    <property type="entry name" value="AS_sf"/>
</dbReference>
<comment type="catalytic activity">
    <reaction evidence="6 7">
        <text>L-glutamyl-tRNA(Gln) + L-glutamine + ATP + H2O = L-glutaminyl-tRNA(Gln) + L-glutamate + ADP + phosphate + H(+)</text>
        <dbReference type="Rhea" id="RHEA:17521"/>
        <dbReference type="Rhea" id="RHEA-COMP:9681"/>
        <dbReference type="Rhea" id="RHEA-COMP:9684"/>
        <dbReference type="ChEBI" id="CHEBI:15377"/>
        <dbReference type="ChEBI" id="CHEBI:15378"/>
        <dbReference type="ChEBI" id="CHEBI:29985"/>
        <dbReference type="ChEBI" id="CHEBI:30616"/>
        <dbReference type="ChEBI" id="CHEBI:43474"/>
        <dbReference type="ChEBI" id="CHEBI:58359"/>
        <dbReference type="ChEBI" id="CHEBI:78520"/>
        <dbReference type="ChEBI" id="CHEBI:78521"/>
        <dbReference type="ChEBI" id="CHEBI:456216"/>
        <dbReference type="EC" id="6.3.5.7"/>
    </reaction>
</comment>
<dbReference type="PANTHER" id="PTHR11895">
    <property type="entry name" value="TRANSAMIDASE"/>
    <property type="match status" value="1"/>
</dbReference>
<dbReference type="InterPro" id="IPR004412">
    <property type="entry name" value="GatA"/>
</dbReference>
<dbReference type="GO" id="GO:0050567">
    <property type="term" value="F:glutaminyl-tRNA synthase (glutamine-hydrolyzing) activity"/>
    <property type="evidence" value="ECO:0007669"/>
    <property type="project" value="UniProtKB-UniRule"/>
</dbReference>
<keyword evidence="4 7" id="KW-0067">ATP-binding</keyword>
<dbReference type="Proteomes" id="UP000799439">
    <property type="component" value="Unassembled WGS sequence"/>
</dbReference>
<evidence type="ECO:0000256" key="6">
    <source>
        <dbReference type="ARBA" id="ARBA00047407"/>
    </source>
</evidence>
<dbReference type="GO" id="GO:0005739">
    <property type="term" value="C:mitochondrion"/>
    <property type="evidence" value="ECO:0007669"/>
    <property type="project" value="UniProtKB-SubCell"/>
</dbReference>
<dbReference type="Pfam" id="PF01425">
    <property type="entry name" value="Amidase"/>
    <property type="match status" value="1"/>
</dbReference>
<dbReference type="SUPFAM" id="SSF75304">
    <property type="entry name" value="Amidase signature (AS) enzymes"/>
    <property type="match status" value="1"/>
</dbReference>
<dbReference type="PROSITE" id="PS00571">
    <property type="entry name" value="AMIDASES"/>
    <property type="match status" value="1"/>
</dbReference>
<keyword evidence="10" id="KW-1185">Reference proteome</keyword>
<dbReference type="HAMAP" id="MF_00120">
    <property type="entry name" value="GatA"/>
    <property type="match status" value="1"/>
</dbReference>
<comment type="similarity">
    <text evidence="1 7">Belongs to the amidase family. GatA subfamily.</text>
</comment>
<evidence type="ECO:0000259" key="8">
    <source>
        <dbReference type="Pfam" id="PF01425"/>
    </source>
</evidence>
<feature type="active site" description="Charge relay system" evidence="7">
    <location>
        <position position="140"/>
    </location>
</feature>
<keyword evidence="3 7" id="KW-0547">Nucleotide-binding</keyword>
<comment type="subunit">
    <text evidence="7">Subunit of the heterotrimeric GatCAB amidotransferase (AdT) complex, composed of A, B and C subunits.</text>
</comment>
<dbReference type="AlphaFoldDB" id="A0A9P4MGM2"/>
<dbReference type="GO" id="GO:0070681">
    <property type="term" value="P:glutaminyl-tRNAGln biosynthesis via transamidation"/>
    <property type="evidence" value="ECO:0007669"/>
    <property type="project" value="UniProtKB-UniRule"/>
</dbReference>
<dbReference type="InterPro" id="IPR023631">
    <property type="entry name" value="Amidase_dom"/>
</dbReference>
<sequence length="514" mass="54267">MSALRHVEHYISRQQAHKQLNAFVSIPTAAMLRDAATKADSAPSSSPLHGRLISLKDNIAPLHPSSEKTTCASKVLHNYVSPYPSTVAKLLSHAGAVVAGKTNMDEFGMGSHSQSPHAGPVISHLSALSGADAQLSAGGSSGGSAVAVATGQCFAALGTDTGGSVRLPAAWTGTVGFKPSYGRISRWGVVDYANSLDTVGVISRTVSDSASIFRVLDGHDPRDPTSLNPKTRSRIAQTCTRVHPALRIGVPHEWNLSALSPSVRAAWIHILTLLQRAGHVLVPISLPSTSLALGAYYILAPAEASSNLARYDGVRYGYRSDSPDARIPSSTLSAKEAKEAEEVLYSATRTAAFGPEVRRRILLGTYTLSSAAMQNYFVAAQRVRRAVQRDFDSVFALPNVLLQSGNSKAEGKEGIGEGVDVLLGPTAPTLPPTLEEVKGRSAMEAYTADALTVPASLAGLPAVSVPVKVPGLERLVEDGIDRRVWSAGMQVVGQFGDDESVLEVARLVEEMGQR</sequence>
<reference evidence="9" key="1">
    <citation type="journal article" date="2020" name="Stud. Mycol.">
        <title>101 Dothideomycetes genomes: a test case for predicting lifestyles and emergence of pathogens.</title>
        <authorList>
            <person name="Haridas S."/>
            <person name="Albert R."/>
            <person name="Binder M."/>
            <person name="Bloem J."/>
            <person name="Labutti K."/>
            <person name="Salamov A."/>
            <person name="Andreopoulos B."/>
            <person name="Baker S."/>
            <person name="Barry K."/>
            <person name="Bills G."/>
            <person name="Bluhm B."/>
            <person name="Cannon C."/>
            <person name="Castanera R."/>
            <person name="Culley D."/>
            <person name="Daum C."/>
            <person name="Ezra D."/>
            <person name="Gonzalez J."/>
            <person name="Henrissat B."/>
            <person name="Kuo A."/>
            <person name="Liang C."/>
            <person name="Lipzen A."/>
            <person name="Lutzoni F."/>
            <person name="Magnuson J."/>
            <person name="Mondo S."/>
            <person name="Nolan M."/>
            <person name="Ohm R."/>
            <person name="Pangilinan J."/>
            <person name="Park H.-J."/>
            <person name="Ramirez L."/>
            <person name="Alfaro M."/>
            <person name="Sun H."/>
            <person name="Tritt A."/>
            <person name="Yoshinaga Y."/>
            <person name="Zwiers L.-H."/>
            <person name="Turgeon B."/>
            <person name="Goodwin S."/>
            <person name="Spatafora J."/>
            <person name="Crous P."/>
            <person name="Grigoriev I."/>
        </authorList>
    </citation>
    <scope>NUCLEOTIDE SEQUENCE</scope>
    <source>
        <strain evidence="9">CBS 260.36</strain>
    </source>
</reference>
<dbReference type="EC" id="6.3.5.7" evidence="7"/>
<evidence type="ECO:0000256" key="3">
    <source>
        <dbReference type="ARBA" id="ARBA00022741"/>
    </source>
</evidence>
<dbReference type="PANTHER" id="PTHR11895:SF7">
    <property type="entry name" value="GLUTAMYL-TRNA(GLN) AMIDOTRANSFERASE SUBUNIT A, MITOCHONDRIAL"/>
    <property type="match status" value="1"/>
</dbReference>
<evidence type="ECO:0000256" key="2">
    <source>
        <dbReference type="ARBA" id="ARBA00022598"/>
    </source>
</evidence>
<evidence type="ECO:0000313" key="9">
    <source>
        <dbReference type="EMBL" id="KAF2153780.1"/>
    </source>
</evidence>
<feature type="domain" description="Amidase" evidence="8">
    <location>
        <begin position="7"/>
        <end position="502"/>
    </location>
</feature>
<comment type="caution">
    <text evidence="9">The sequence shown here is derived from an EMBL/GenBank/DDBJ whole genome shotgun (WGS) entry which is preliminary data.</text>
</comment>
<gene>
    <name evidence="9" type="ORF">K461DRAFT_292493</name>
</gene>
<comment type="subcellular location">
    <subcellularLocation>
        <location evidence="7">Mitochondrion</location>
    </subcellularLocation>
</comment>
<keyword evidence="5 7" id="KW-0648">Protein biosynthesis</keyword>
<comment type="function">
    <text evidence="7">Allows the formation of correctly charged Gln-tRNA(Gln) through the transamidation of misacylated Glu-tRNA(Gln) in the mitochondria. The reaction takes place in the presence of glutamine and ATP through an activated gamma-phospho-Glu-tRNA(Gln).</text>
</comment>
<dbReference type="InterPro" id="IPR000120">
    <property type="entry name" value="Amidase"/>
</dbReference>
<dbReference type="GO" id="GO:0032543">
    <property type="term" value="P:mitochondrial translation"/>
    <property type="evidence" value="ECO:0007669"/>
    <property type="project" value="UniProtKB-UniRule"/>
</dbReference>